<feature type="transmembrane region" description="Helical" evidence="7">
    <location>
        <begin position="328"/>
        <end position="345"/>
    </location>
</feature>
<keyword evidence="6 7" id="KW-0472">Membrane</keyword>
<comment type="subcellular location">
    <subcellularLocation>
        <location evidence="1">Membrane</location>
        <topology evidence="1">Multi-pass membrane protein</topology>
    </subcellularLocation>
</comment>
<evidence type="ECO:0000256" key="4">
    <source>
        <dbReference type="ARBA" id="ARBA00022847"/>
    </source>
</evidence>
<dbReference type="GO" id="GO:0015086">
    <property type="term" value="F:cadmium ion transmembrane transporter activity"/>
    <property type="evidence" value="ECO:0007669"/>
    <property type="project" value="TreeGrafter"/>
</dbReference>
<dbReference type="GO" id="GO:0034755">
    <property type="term" value="P:iron ion transmembrane transport"/>
    <property type="evidence" value="ECO:0007669"/>
    <property type="project" value="TreeGrafter"/>
</dbReference>
<reference evidence="8 9" key="1">
    <citation type="submission" date="2019-08" db="EMBL/GenBank/DDBJ databases">
        <authorList>
            <person name="Dhanesh K."/>
            <person name="Kumar G."/>
            <person name="Sasikala C."/>
            <person name="Venkata Ramana C."/>
        </authorList>
    </citation>
    <scope>NUCLEOTIDE SEQUENCE [LARGE SCALE GENOMIC DNA]</scope>
    <source>
        <strain evidence="8 9">JC645</strain>
    </source>
</reference>
<dbReference type="GO" id="GO:0005384">
    <property type="term" value="F:manganese ion transmembrane transporter activity"/>
    <property type="evidence" value="ECO:0007669"/>
    <property type="project" value="TreeGrafter"/>
</dbReference>
<evidence type="ECO:0000256" key="5">
    <source>
        <dbReference type="ARBA" id="ARBA00022989"/>
    </source>
</evidence>
<accession>A0A5M6D1R2</accession>
<dbReference type="GO" id="GO:0005886">
    <property type="term" value="C:plasma membrane"/>
    <property type="evidence" value="ECO:0007669"/>
    <property type="project" value="TreeGrafter"/>
</dbReference>
<dbReference type="PANTHER" id="PTHR11706:SF33">
    <property type="entry name" value="NATURAL RESISTANCE-ASSOCIATED MACROPHAGE PROTEIN 2"/>
    <property type="match status" value="1"/>
</dbReference>
<feature type="transmembrane region" description="Helical" evidence="7">
    <location>
        <begin position="45"/>
        <end position="67"/>
    </location>
</feature>
<dbReference type="InterPro" id="IPR001046">
    <property type="entry name" value="NRAMP_fam"/>
</dbReference>
<dbReference type="Proteomes" id="UP000324479">
    <property type="component" value="Unassembled WGS sequence"/>
</dbReference>
<feature type="transmembrane region" description="Helical" evidence="7">
    <location>
        <begin position="127"/>
        <end position="146"/>
    </location>
</feature>
<feature type="transmembrane region" description="Helical" evidence="7">
    <location>
        <begin position="286"/>
        <end position="316"/>
    </location>
</feature>
<dbReference type="AlphaFoldDB" id="A0A5M6D1R2"/>
<evidence type="ECO:0000256" key="3">
    <source>
        <dbReference type="ARBA" id="ARBA00022692"/>
    </source>
</evidence>
<feature type="transmembrane region" description="Helical" evidence="7">
    <location>
        <begin position="384"/>
        <end position="408"/>
    </location>
</feature>
<feature type="transmembrane region" description="Helical" evidence="7">
    <location>
        <begin position="87"/>
        <end position="107"/>
    </location>
</feature>
<evidence type="ECO:0000256" key="1">
    <source>
        <dbReference type="ARBA" id="ARBA00004141"/>
    </source>
</evidence>
<proteinExistence type="predicted"/>
<gene>
    <name evidence="8" type="ORF">FYK55_23745</name>
</gene>
<dbReference type="GO" id="GO:0015293">
    <property type="term" value="F:symporter activity"/>
    <property type="evidence" value="ECO:0007669"/>
    <property type="project" value="UniProtKB-KW"/>
</dbReference>
<dbReference type="EMBL" id="VWOX01000018">
    <property type="protein sequence ID" value="KAA5539589.1"/>
    <property type="molecule type" value="Genomic_DNA"/>
</dbReference>
<evidence type="ECO:0000313" key="9">
    <source>
        <dbReference type="Proteomes" id="UP000324479"/>
    </source>
</evidence>
<evidence type="ECO:0000256" key="2">
    <source>
        <dbReference type="ARBA" id="ARBA00022448"/>
    </source>
</evidence>
<comment type="caution">
    <text evidence="8">The sequence shown here is derived from an EMBL/GenBank/DDBJ whole genome shotgun (WGS) entry which is preliminary data.</text>
</comment>
<feature type="transmembrane region" description="Helical" evidence="7">
    <location>
        <begin position="237"/>
        <end position="259"/>
    </location>
</feature>
<keyword evidence="3 7" id="KW-0812">Transmembrane</keyword>
<dbReference type="RefSeq" id="WP_150079128.1">
    <property type="nucleotide sequence ID" value="NZ_VWOX01000018.1"/>
</dbReference>
<dbReference type="Pfam" id="PF01566">
    <property type="entry name" value="Nramp"/>
    <property type="match status" value="1"/>
</dbReference>
<keyword evidence="4" id="KW-0769">Symport</keyword>
<dbReference type="PANTHER" id="PTHR11706">
    <property type="entry name" value="SOLUTE CARRIER PROTEIN FAMILY 11 MEMBER"/>
    <property type="match status" value="1"/>
</dbReference>
<dbReference type="NCBIfam" id="NF037982">
    <property type="entry name" value="Nramp_1"/>
    <property type="match status" value="1"/>
</dbReference>
<protein>
    <submittedName>
        <fullName evidence="8">Divalent metal cation transporter</fullName>
    </submittedName>
</protein>
<keyword evidence="5 7" id="KW-1133">Transmembrane helix</keyword>
<name>A0A5M6D1R2_9BACT</name>
<feature type="transmembrane region" description="Helical" evidence="7">
    <location>
        <begin position="153"/>
        <end position="173"/>
    </location>
</feature>
<dbReference type="PRINTS" id="PR00447">
    <property type="entry name" value="NATRESASSCMP"/>
</dbReference>
<evidence type="ECO:0000256" key="7">
    <source>
        <dbReference type="SAM" id="Phobius"/>
    </source>
</evidence>
<evidence type="ECO:0000313" key="8">
    <source>
        <dbReference type="EMBL" id="KAA5539589.1"/>
    </source>
</evidence>
<organism evidence="8 9">
    <name type="scientific">Roseiconus nitratireducens</name>
    <dbReference type="NCBI Taxonomy" id="2605748"/>
    <lineage>
        <taxon>Bacteria</taxon>
        <taxon>Pseudomonadati</taxon>
        <taxon>Planctomycetota</taxon>
        <taxon>Planctomycetia</taxon>
        <taxon>Pirellulales</taxon>
        <taxon>Pirellulaceae</taxon>
        <taxon>Roseiconus</taxon>
    </lineage>
</organism>
<evidence type="ECO:0000256" key="6">
    <source>
        <dbReference type="ARBA" id="ARBA00023136"/>
    </source>
</evidence>
<keyword evidence="2" id="KW-0813">Transport</keyword>
<sequence>MNRNREQHPARRRFRVGPGLLVTAAFIGPGTVVTASKAGAEFGCGLLWTVLFACVGTVILQSLAARLGIVTGQGLGEAIRRSFSNSVFLRPAVALVIGAIGIGNAAYQTGNLTGAVKGISVVTGGDSHVWVIALAGLTIALILLGRYRVLHRVLVGLVALLSLSFLWSAANALPSAGRLLQGLVVPRVGADHLTLVLGMIGTTIVPYNLFLHASGAAAAWRGEDFERAWHQCRWDTLLSIGLGGLVTASILLTASAAFFDTGTPWTGIDQIADQLRPTLGAGSGPAFAIGLFAAGLTSSITAPLATAYAVCGCLGWDARPSQRRFQTIAIAVVLIGAASALRWGSSPASTILFAQVANGLLLPMIAVFLLVAVRKASASGQANLSLAGYVAAWIVVAGVALLGVWRIVGALG</sequence>
<feature type="transmembrane region" description="Helical" evidence="7">
    <location>
        <begin position="351"/>
        <end position="372"/>
    </location>
</feature>
<keyword evidence="9" id="KW-1185">Reference proteome</keyword>
<feature type="transmembrane region" description="Helical" evidence="7">
    <location>
        <begin position="193"/>
        <end position="211"/>
    </location>
</feature>